<comment type="subunit">
    <text evidence="10">Homodimer in the absence of DNA, monomer when binding DNA. Interacts with the DNA helicase assembly protein; a ternary complex between the helicase assembly protein, the single-stranded DNA-binding protein and ssDNA is an obligatory intermediate in the helicase loading mechanism. Part of the replicase complex that includes the DNA polymerase, the polymerase clamp, the clamp loader complex, the single-stranded DNA binding protein, the primase, the replicative helicase and the helicase assembly factor. Interacts (via C-terminus) with the viral SF1 dDA helicase. Interacts with the viral SF2 UvsW repair helicase.</text>
</comment>
<evidence type="ECO:0000256" key="11">
    <source>
        <dbReference type="SAM" id="MobiDB-lite"/>
    </source>
</evidence>
<dbReference type="Gene3D" id="3.90.198.10">
    <property type="entry name" value="Replication Fork Single-Stranded Dna Binding Protein"/>
    <property type="match status" value="1"/>
</dbReference>
<protein>
    <recommendedName>
        <fullName evidence="1 10">Single-stranded DNA-binding protein</fullName>
        <shortName evidence="10">SSB protein</shortName>
    </recommendedName>
    <alternativeName>
        <fullName evidence="10">Helix-destabilizing protein</fullName>
    </alternativeName>
</protein>
<dbReference type="GO" id="GO:0006281">
    <property type="term" value="P:DNA repair"/>
    <property type="evidence" value="ECO:0007669"/>
    <property type="project" value="UniProtKB-UniRule"/>
</dbReference>
<evidence type="ECO:0000259" key="12">
    <source>
        <dbReference type="Pfam" id="PF08804"/>
    </source>
</evidence>
<dbReference type="InterPro" id="IPR044947">
    <property type="entry name" value="Phage_T4_Gp32_ssDNA-bd_sf"/>
</dbReference>
<keyword evidence="9 10" id="KW-0234">DNA repair</keyword>
<keyword evidence="4" id="KW-0479">Metal-binding</keyword>
<keyword evidence="10" id="KW-0233">DNA recombination</keyword>
<gene>
    <name evidence="13" type="primary">gp32</name>
    <name evidence="13" type="ORF">Syn19_003</name>
</gene>
<feature type="domain" description="Bacteriophage T4 Gp32 single-stranded DNA-binding" evidence="12">
    <location>
        <begin position="48"/>
        <end position="245"/>
    </location>
</feature>
<evidence type="ECO:0000313" key="13">
    <source>
        <dbReference type="EMBL" id="ADO99549.1"/>
    </source>
</evidence>
<dbReference type="InterPro" id="IPR012339">
    <property type="entry name" value="Phage_T4_Gp32_ssDNA-bd"/>
</dbReference>
<evidence type="ECO:0000256" key="4">
    <source>
        <dbReference type="ARBA" id="ARBA00022723"/>
    </source>
</evidence>
<reference evidence="13 14" key="1">
    <citation type="journal article" date="2010" name="Environ. Microbiol.">
        <title>Genomic analysis of oceanic cyanobacterial myoviruses compared with T4-like myoviruses from diverse hosts and environments.</title>
        <authorList>
            <person name="Sullivan M.B."/>
            <person name="Huang K.H."/>
            <person name="Ignacio-Espinoza J.C."/>
            <person name="Berlin A.M."/>
            <person name="Kelly L."/>
            <person name="Weigele P.R."/>
            <person name="DeFrancesco A.S."/>
            <person name="Kern S.E."/>
            <person name="Thompson L.R."/>
            <person name="Young S."/>
            <person name="Yandava C."/>
            <person name="Fu R."/>
            <person name="Krastins B."/>
            <person name="Chase M."/>
            <person name="Sarracino D."/>
            <person name="Osburne M.S."/>
            <person name="Henn M.R."/>
            <person name="Chisholm S.W."/>
        </authorList>
    </citation>
    <scope>NUCLEOTIDE SEQUENCE [LARGE SCALE GENOMIC DNA]</scope>
    <source>
        <strain evidence="13">Syn19</strain>
    </source>
</reference>
<evidence type="ECO:0000256" key="8">
    <source>
        <dbReference type="ARBA" id="ARBA00023125"/>
    </source>
</evidence>
<evidence type="ECO:0000256" key="9">
    <source>
        <dbReference type="ARBA" id="ARBA00023204"/>
    </source>
</evidence>
<evidence type="ECO:0000256" key="7">
    <source>
        <dbReference type="ARBA" id="ARBA00023109"/>
    </source>
</evidence>
<evidence type="ECO:0000256" key="5">
    <source>
        <dbReference type="ARBA" id="ARBA00022763"/>
    </source>
</evidence>
<sequence>MSFASLKKASSTGNTLSKLTREIEKLNQPAQGSGADERLWKPELDKSGNGFAVIRFLPAPDGEDLPWAKIWSHAFKGPGGQWYIENSLTTLGKDDPVGEMNRELWNSGRDSDKEIARAQKRKLSYYSNIYVVSDPAHPENEGKVFLYKFGKKIFDKLTEAMQPAFADETPIDPFNFWKGADFKLKIRKVEGYWNYDKSEFAAPSTLGNFDDDKLESIWKQGYSLAEFEDAKNFKTYEQLKARLDLVLGKTAPAARPIDESLEDESEGRGSFNSPDITGHHRDTAMTSNQPDWGVEVKEFREKAVAASPVADEEDTLSYFAKLAEED</sequence>
<dbReference type="InterPro" id="IPR046395">
    <property type="entry name" value="SSB_T4"/>
</dbReference>
<dbReference type="OrthoDB" id="3870at10239"/>
<dbReference type="GO" id="GO:0006260">
    <property type="term" value="P:DNA replication"/>
    <property type="evidence" value="ECO:0007669"/>
    <property type="project" value="UniProtKB-KW"/>
</dbReference>
<dbReference type="GeneID" id="10328561"/>
<dbReference type="GO" id="GO:0039686">
    <property type="term" value="P:bidirectional double-stranded viral DNA replication"/>
    <property type="evidence" value="ECO:0007669"/>
    <property type="project" value="UniProtKB-UniRule"/>
</dbReference>
<evidence type="ECO:0000256" key="2">
    <source>
        <dbReference type="ARBA" id="ARBA00022491"/>
    </source>
</evidence>
<dbReference type="GO" id="GO:0003697">
    <property type="term" value="F:single-stranded DNA binding"/>
    <property type="evidence" value="ECO:0007669"/>
    <property type="project" value="UniProtKB-UniRule"/>
</dbReference>
<dbReference type="SUPFAM" id="SSF50249">
    <property type="entry name" value="Nucleic acid-binding proteins"/>
    <property type="match status" value="1"/>
</dbReference>
<feature type="region of interest" description="Disordered" evidence="11">
    <location>
        <begin position="256"/>
        <end position="292"/>
    </location>
</feature>
<dbReference type="HAMAP" id="MF_04152">
    <property type="entry name" value="SSB_T4"/>
    <property type="match status" value="1"/>
</dbReference>
<keyword evidence="7 10" id="KW-1194">Viral DNA replication</keyword>
<keyword evidence="14" id="KW-1185">Reference proteome</keyword>
<comment type="caution">
    <text evidence="10">Lacks conserved residue(s) required for the propagation of feature annotation.</text>
</comment>
<keyword evidence="6" id="KW-0862">Zinc</keyword>
<accession>E3SPX3</accession>
<dbReference type="EMBL" id="GU071106">
    <property type="protein sequence ID" value="ADO99549.1"/>
    <property type="molecule type" value="Genomic_DNA"/>
</dbReference>
<proteinExistence type="inferred from homology"/>
<dbReference type="InterPro" id="IPR012340">
    <property type="entry name" value="NA-bd_OB-fold"/>
</dbReference>
<comment type="function">
    <text evidence="10">Single-stranded DNA-binding protein that participates in viral DNA replication, recombination, and repair. Coats the lagging-strand ssDNA as the replication fork advances. Stimulates the activities of viral DNA polymerase and the replicative helicase, probably via its interaction with the helicase assembly factor. Together with the replicative helicase and the helicase assembly factor, promotes pairing of two homologous DNA molecules containing complementary single-stranded regions and mediates homologous DNA strand exchange. Promotes also the formation of joint molecules. mRNA specific autogenous translational repressor.</text>
</comment>
<dbReference type="GO" id="GO:0006310">
    <property type="term" value="P:DNA recombination"/>
    <property type="evidence" value="ECO:0007669"/>
    <property type="project" value="UniProtKB-UniRule"/>
</dbReference>
<organism evidence="13 14">
    <name type="scientific">Synechococcus phage Syn19</name>
    <dbReference type="NCBI Taxonomy" id="445684"/>
    <lineage>
        <taxon>Viruses</taxon>
        <taxon>Duplodnaviria</taxon>
        <taxon>Heunggongvirae</taxon>
        <taxon>Uroviricota</taxon>
        <taxon>Caudoviricetes</taxon>
        <taxon>Pantevenvirales</taxon>
        <taxon>Kyanoviridae</taxon>
        <taxon>Pontusvirus</taxon>
        <taxon>Pontusvirus syn19</taxon>
    </lineage>
</organism>
<evidence type="ECO:0000256" key="6">
    <source>
        <dbReference type="ARBA" id="ARBA00022833"/>
    </source>
</evidence>
<dbReference type="GO" id="GO:0046872">
    <property type="term" value="F:metal ion binding"/>
    <property type="evidence" value="ECO:0007669"/>
    <property type="project" value="UniProtKB-KW"/>
</dbReference>
<dbReference type="Proteomes" id="UP000006535">
    <property type="component" value="Segment"/>
</dbReference>
<keyword evidence="8 10" id="KW-0238">DNA-binding</keyword>
<keyword evidence="3" id="KW-0235">DNA replication</keyword>
<dbReference type="KEGG" id="vg:10328561"/>
<evidence type="ECO:0000256" key="3">
    <source>
        <dbReference type="ARBA" id="ARBA00022705"/>
    </source>
</evidence>
<keyword evidence="2 10" id="KW-0678">Repressor</keyword>
<evidence type="ECO:0000256" key="10">
    <source>
        <dbReference type="HAMAP-Rule" id="MF_04152"/>
    </source>
</evidence>
<comment type="similarity">
    <text evidence="10">Belongs to the Tequatrovirus single-stranded DNA-binding protein family.</text>
</comment>
<name>E3SPX3_9CAUD</name>
<dbReference type="RefSeq" id="YP_004323841.1">
    <property type="nucleotide sequence ID" value="NC_015286.1"/>
</dbReference>
<evidence type="ECO:0000256" key="1">
    <source>
        <dbReference type="ARBA" id="ARBA00018590"/>
    </source>
</evidence>
<evidence type="ECO:0000313" key="14">
    <source>
        <dbReference type="Proteomes" id="UP000006535"/>
    </source>
</evidence>
<dbReference type="Pfam" id="PF08804">
    <property type="entry name" value="gp32"/>
    <property type="match status" value="1"/>
</dbReference>
<comment type="domain">
    <text evidence="10">The acidic C-terminus is involved in modulating the ssDNA binding properties. The N-terminus LAST motif is involved in the cooperative binding of the protein to single-stranded nucleic acids.</text>
</comment>
<keyword evidence="5" id="KW-0227">DNA damage</keyword>